<comment type="caution">
    <text evidence="2">The sequence shown here is derived from an EMBL/GenBank/DDBJ whole genome shotgun (WGS) entry which is preliminary data.</text>
</comment>
<name>A0A9N9K3Z7_9GLOM</name>
<dbReference type="EMBL" id="CAJVPZ010079003">
    <property type="protein sequence ID" value="CAG8806647.1"/>
    <property type="molecule type" value="Genomic_DNA"/>
</dbReference>
<protein>
    <submittedName>
        <fullName evidence="2">4244_t:CDS:1</fullName>
    </submittedName>
</protein>
<evidence type="ECO:0000313" key="2">
    <source>
        <dbReference type="EMBL" id="CAG8806647.1"/>
    </source>
</evidence>
<dbReference type="Proteomes" id="UP000789396">
    <property type="component" value="Unassembled WGS sequence"/>
</dbReference>
<keyword evidence="3" id="KW-1185">Reference proteome</keyword>
<accession>A0A9N9K3Z7</accession>
<reference evidence="2" key="1">
    <citation type="submission" date="2021-06" db="EMBL/GenBank/DDBJ databases">
        <authorList>
            <person name="Kallberg Y."/>
            <person name="Tangrot J."/>
            <person name="Rosling A."/>
        </authorList>
    </citation>
    <scope>NUCLEOTIDE SEQUENCE</scope>
    <source>
        <strain evidence="2">IN212</strain>
    </source>
</reference>
<organism evidence="2 3">
    <name type="scientific">Racocetra fulgida</name>
    <dbReference type="NCBI Taxonomy" id="60492"/>
    <lineage>
        <taxon>Eukaryota</taxon>
        <taxon>Fungi</taxon>
        <taxon>Fungi incertae sedis</taxon>
        <taxon>Mucoromycota</taxon>
        <taxon>Glomeromycotina</taxon>
        <taxon>Glomeromycetes</taxon>
        <taxon>Diversisporales</taxon>
        <taxon>Gigasporaceae</taxon>
        <taxon>Racocetra</taxon>
    </lineage>
</organism>
<sequence>NNQEEQLLDNINWEDNETEYLYDYITLDNLEDYEKYLQDNNNDLTNSDNNTEQNTQEYKLFES</sequence>
<evidence type="ECO:0000256" key="1">
    <source>
        <dbReference type="SAM" id="MobiDB-lite"/>
    </source>
</evidence>
<feature type="compositionally biased region" description="Low complexity" evidence="1">
    <location>
        <begin position="39"/>
        <end position="51"/>
    </location>
</feature>
<dbReference type="AlphaFoldDB" id="A0A9N9K3Z7"/>
<feature type="region of interest" description="Disordered" evidence="1">
    <location>
        <begin position="39"/>
        <end position="63"/>
    </location>
</feature>
<evidence type="ECO:0000313" key="3">
    <source>
        <dbReference type="Proteomes" id="UP000789396"/>
    </source>
</evidence>
<dbReference type="OrthoDB" id="10381490at2759"/>
<proteinExistence type="predicted"/>
<gene>
    <name evidence="2" type="ORF">RFULGI_LOCUS18301</name>
</gene>
<feature type="non-terminal residue" evidence="2">
    <location>
        <position position="1"/>
    </location>
</feature>